<protein>
    <submittedName>
        <fullName evidence="2">Uncharacterized protein</fullName>
    </submittedName>
</protein>
<evidence type="ECO:0000313" key="2">
    <source>
        <dbReference type="EMBL" id="TKR94786.1"/>
    </source>
</evidence>
<keyword evidence="3" id="KW-1185">Reference proteome</keyword>
<dbReference type="InterPro" id="IPR020149">
    <property type="entry name" value="Uncharacterised_C02F5.10"/>
</dbReference>
<proteinExistence type="predicted"/>
<feature type="compositionally biased region" description="Polar residues" evidence="1">
    <location>
        <begin position="8"/>
        <end position="23"/>
    </location>
</feature>
<organism evidence="2 3">
    <name type="scientific">Steinernema carpocapsae</name>
    <name type="common">Entomopathogenic nematode</name>
    <dbReference type="NCBI Taxonomy" id="34508"/>
    <lineage>
        <taxon>Eukaryota</taxon>
        <taxon>Metazoa</taxon>
        <taxon>Ecdysozoa</taxon>
        <taxon>Nematoda</taxon>
        <taxon>Chromadorea</taxon>
        <taxon>Rhabditida</taxon>
        <taxon>Tylenchina</taxon>
        <taxon>Panagrolaimomorpha</taxon>
        <taxon>Strongyloidoidea</taxon>
        <taxon>Steinernematidae</taxon>
        <taxon>Steinernema</taxon>
    </lineage>
</organism>
<dbReference type="AlphaFoldDB" id="A0A4U5PEJ7"/>
<dbReference type="Pfam" id="PF17309">
    <property type="entry name" value="DUF5356"/>
    <property type="match status" value="1"/>
</dbReference>
<feature type="compositionally biased region" description="Basic and acidic residues" evidence="1">
    <location>
        <begin position="142"/>
        <end position="159"/>
    </location>
</feature>
<feature type="compositionally biased region" description="Basic and acidic residues" evidence="1">
    <location>
        <begin position="80"/>
        <end position="132"/>
    </location>
</feature>
<comment type="caution">
    <text evidence="2">The sequence shown here is derived from an EMBL/GenBank/DDBJ whole genome shotgun (WGS) entry which is preliminary data.</text>
</comment>
<reference evidence="2 3" key="1">
    <citation type="journal article" date="2015" name="Genome Biol.">
        <title>Comparative genomics of Steinernema reveals deeply conserved gene regulatory networks.</title>
        <authorList>
            <person name="Dillman A.R."/>
            <person name="Macchietto M."/>
            <person name="Porter C.F."/>
            <person name="Rogers A."/>
            <person name="Williams B."/>
            <person name="Antoshechkin I."/>
            <person name="Lee M.M."/>
            <person name="Goodwin Z."/>
            <person name="Lu X."/>
            <person name="Lewis E.E."/>
            <person name="Goodrich-Blair H."/>
            <person name="Stock S.P."/>
            <person name="Adams B.J."/>
            <person name="Sternberg P.W."/>
            <person name="Mortazavi A."/>
        </authorList>
    </citation>
    <scope>NUCLEOTIDE SEQUENCE [LARGE SCALE GENOMIC DNA]</scope>
    <source>
        <strain evidence="2 3">ALL</strain>
    </source>
</reference>
<dbReference type="EMBL" id="AZBU02000002">
    <property type="protein sequence ID" value="TKR94786.1"/>
    <property type="molecule type" value="Genomic_DNA"/>
</dbReference>
<feature type="compositionally biased region" description="Basic and acidic residues" evidence="1">
    <location>
        <begin position="173"/>
        <end position="185"/>
    </location>
</feature>
<name>A0A4U5PEJ7_STECR</name>
<dbReference type="Proteomes" id="UP000298663">
    <property type="component" value="Unassembled WGS sequence"/>
</dbReference>
<evidence type="ECO:0000313" key="3">
    <source>
        <dbReference type="Proteomes" id="UP000298663"/>
    </source>
</evidence>
<gene>
    <name evidence="2" type="ORF">L596_009029</name>
</gene>
<sequence>MRGARRSTGLNLDSSEGESLQEFSDSEWKRAKPAYAVTQINSKSSTTKITVFSAKNTNLIMRKNDDSCTEEDLESQRAALRVEEANDSLMKKSEKKREKAEKKQEKKMEDEGSELERVFGGEPRKVEAEDKKQAKKRKKREKKEAEEPFEAKPKDRESEDPISGSVEVFAKSSGEKSGSHEPAFPDRAEDMVKFICEVRNAFKRHPQVARIDATICLDVPNVDNLESPTLTKNREFFTGNSDQRGGRFLSSK</sequence>
<accession>A0A4U5PEJ7</accession>
<feature type="region of interest" description="Disordered" evidence="1">
    <location>
        <begin position="80"/>
        <end position="185"/>
    </location>
</feature>
<feature type="region of interest" description="Disordered" evidence="1">
    <location>
        <begin position="1"/>
        <end position="28"/>
    </location>
</feature>
<reference evidence="2 3" key="2">
    <citation type="journal article" date="2019" name="G3 (Bethesda)">
        <title>Hybrid Assembly of the Genome of the Entomopathogenic Nematode Steinernema carpocapsae Identifies the X-Chromosome.</title>
        <authorList>
            <person name="Serra L."/>
            <person name="Macchietto M."/>
            <person name="Macias-Munoz A."/>
            <person name="McGill C.J."/>
            <person name="Rodriguez I.M."/>
            <person name="Rodriguez B."/>
            <person name="Murad R."/>
            <person name="Mortazavi A."/>
        </authorList>
    </citation>
    <scope>NUCLEOTIDE SEQUENCE [LARGE SCALE GENOMIC DNA]</scope>
    <source>
        <strain evidence="2 3">ALL</strain>
    </source>
</reference>
<evidence type="ECO:0000256" key="1">
    <source>
        <dbReference type="SAM" id="MobiDB-lite"/>
    </source>
</evidence>